<dbReference type="AlphaFoldDB" id="A0A1M6I8X5"/>
<evidence type="ECO:0000313" key="4">
    <source>
        <dbReference type="Proteomes" id="UP000184418"/>
    </source>
</evidence>
<accession>A0A1M6I8X5</accession>
<dbReference type="Pfam" id="PF13884">
    <property type="entry name" value="Peptidase_S74"/>
    <property type="match status" value="1"/>
</dbReference>
<dbReference type="Gene3D" id="2.150.10.10">
    <property type="entry name" value="Serralysin-like metalloprotease, C-terminal"/>
    <property type="match status" value="1"/>
</dbReference>
<evidence type="ECO:0000256" key="1">
    <source>
        <dbReference type="SAM" id="Coils"/>
    </source>
</evidence>
<name>A0A1M6I8X5_9BACT</name>
<feature type="domain" description="Peptidase S74" evidence="2">
    <location>
        <begin position="265"/>
        <end position="357"/>
    </location>
</feature>
<sequence length="385" mass="39257">MGGTAAAPGTTGLAVDGDGRVGIGIPAPLAALHLREGTALFSAAGDVPATPAPLGLSGEGRRAFWYADKAAFRAGYVVDGQYWADGSTSFDEANVGRYSFAAGYTSRATGQGSVALGSSNQAAGTNAVALGEFTRATGDNSVALGYGSGATGLGSVALGTACSATGAYATAIGFRSIASGDFSMALGKDARAEHRGAVVISDAFPGFASDYVPSSAPNQLTMRFVGGYIFNTSQNALSSNCGGCGGGAITGVMLAPGGGSWTTLSDRRAKENLRPVDAEQVLAKVAALPVSEWNYKSQPASQRHVGPMAQDFYQAFRLDGIGRDTTINTGDIDGVNMLAIQALAARTARLRQQNEQLHAQLRQHQAQLPALETHTAAAEAQARAA</sequence>
<proteinExistence type="predicted"/>
<feature type="coiled-coil region" evidence="1">
    <location>
        <begin position="340"/>
        <end position="374"/>
    </location>
</feature>
<evidence type="ECO:0000313" key="3">
    <source>
        <dbReference type="EMBL" id="SHJ30877.1"/>
    </source>
</evidence>
<protein>
    <submittedName>
        <fullName evidence="3">Head domain of trimeric autotransporter adhesin</fullName>
    </submittedName>
</protein>
<organism evidence="3 4">
    <name type="scientific">Hymenobacter daecheongensis DSM 21074</name>
    <dbReference type="NCBI Taxonomy" id="1121955"/>
    <lineage>
        <taxon>Bacteria</taxon>
        <taxon>Pseudomonadati</taxon>
        <taxon>Bacteroidota</taxon>
        <taxon>Cytophagia</taxon>
        <taxon>Cytophagales</taxon>
        <taxon>Hymenobacteraceae</taxon>
        <taxon>Hymenobacter</taxon>
    </lineage>
</organism>
<gene>
    <name evidence="3" type="ORF">SAMN02745146_2843</name>
</gene>
<feature type="non-terminal residue" evidence="3">
    <location>
        <position position="385"/>
    </location>
</feature>
<dbReference type="SUPFAM" id="SSF101967">
    <property type="entry name" value="Adhesin YadA, collagen-binding domain"/>
    <property type="match status" value="1"/>
</dbReference>
<keyword evidence="4" id="KW-1185">Reference proteome</keyword>
<dbReference type="InterPro" id="IPR030392">
    <property type="entry name" value="S74_ICA"/>
</dbReference>
<dbReference type="GO" id="GO:0019867">
    <property type="term" value="C:outer membrane"/>
    <property type="evidence" value="ECO:0007669"/>
    <property type="project" value="InterPro"/>
</dbReference>
<dbReference type="PROSITE" id="PS51688">
    <property type="entry name" value="ICA"/>
    <property type="match status" value="1"/>
</dbReference>
<reference evidence="3 4" key="1">
    <citation type="submission" date="2016-11" db="EMBL/GenBank/DDBJ databases">
        <authorList>
            <person name="Jaros S."/>
            <person name="Januszkiewicz K."/>
            <person name="Wedrychowicz H."/>
        </authorList>
    </citation>
    <scope>NUCLEOTIDE SEQUENCE [LARGE SCALE GENOMIC DNA]</scope>
    <source>
        <strain evidence="3 4">DSM 21074</strain>
    </source>
</reference>
<dbReference type="EMBL" id="FQYN01000005">
    <property type="protein sequence ID" value="SHJ30877.1"/>
    <property type="molecule type" value="Genomic_DNA"/>
</dbReference>
<keyword evidence="1" id="KW-0175">Coiled coil</keyword>
<dbReference type="Pfam" id="PF05658">
    <property type="entry name" value="YadA_head"/>
    <property type="match status" value="3"/>
</dbReference>
<dbReference type="Proteomes" id="UP000184418">
    <property type="component" value="Unassembled WGS sequence"/>
</dbReference>
<dbReference type="CDD" id="cd12820">
    <property type="entry name" value="LbR_YadA-like"/>
    <property type="match status" value="1"/>
</dbReference>
<dbReference type="InterPro" id="IPR008640">
    <property type="entry name" value="Adhesin_Head_dom"/>
</dbReference>
<dbReference type="STRING" id="1121955.SAMN02745146_2843"/>
<dbReference type="InterPro" id="IPR011049">
    <property type="entry name" value="Serralysin-like_metalloprot_C"/>
</dbReference>
<evidence type="ECO:0000259" key="2">
    <source>
        <dbReference type="PROSITE" id="PS51688"/>
    </source>
</evidence>